<dbReference type="AlphaFoldDB" id="A0A6G7VI17"/>
<sequence length="140" mass="15486">MSMQNADAHSPASADGEPIPILSAPECHAYLLRNPRIASALCFVLWDRHTALPFLCGVTNSIDRMLAQLRMDTVRDGAIGLIRFHPELLEFVMAQPPGFLGVSLFPFDTVGQAKVCEHSIVSEFGRRDDGGLLLNRRIER</sequence>
<reference evidence="1 2" key="1">
    <citation type="submission" date="2020-03" db="EMBL/GenBank/DDBJ databases">
        <title>Complete genome sequence of Monaibacterium sp. ALG8 with diverse plasmids.</title>
        <authorList>
            <person name="Sun C."/>
        </authorList>
    </citation>
    <scope>NUCLEOTIDE SEQUENCE [LARGE SCALE GENOMIC DNA]</scope>
    <source>
        <strain evidence="1 2">ALG8</strain>
    </source>
</reference>
<keyword evidence="2" id="KW-1185">Reference proteome</keyword>
<evidence type="ECO:0000313" key="1">
    <source>
        <dbReference type="EMBL" id="QIK39505.1"/>
    </source>
</evidence>
<protein>
    <submittedName>
        <fullName evidence="1">Uncharacterized protein</fullName>
    </submittedName>
</protein>
<evidence type="ECO:0000313" key="2">
    <source>
        <dbReference type="Proteomes" id="UP000500791"/>
    </source>
</evidence>
<dbReference type="Proteomes" id="UP000500791">
    <property type="component" value="Chromosome"/>
</dbReference>
<dbReference type="EMBL" id="CP049811">
    <property type="protein sequence ID" value="QIK39505.1"/>
    <property type="molecule type" value="Genomic_DNA"/>
</dbReference>
<proteinExistence type="predicted"/>
<accession>A0A6G7VI17</accession>
<dbReference type="KEGG" id="mon:G8E03_01255"/>
<organism evidence="1 2">
    <name type="scientific">Pontivivens nitratireducens</name>
    <dbReference type="NCBI Taxonomy" id="2758038"/>
    <lineage>
        <taxon>Bacteria</taxon>
        <taxon>Pseudomonadati</taxon>
        <taxon>Pseudomonadota</taxon>
        <taxon>Alphaproteobacteria</taxon>
        <taxon>Rhodobacterales</taxon>
        <taxon>Paracoccaceae</taxon>
        <taxon>Pontivivens</taxon>
    </lineage>
</organism>
<name>A0A6G7VI17_9RHOB</name>
<gene>
    <name evidence="1" type="ORF">G8E03_01255</name>
</gene>
<dbReference type="RefSeq" id="WP_166187726.1">
    <property type="nucleotide sequence ID" value="NZ_CP049811.1"/>
</dbReference>